<keyword evidence="1" id="KW-0812">Transmembrane</keyword>
<name>A0AA41WSM3_9RALS</name>
<keyword evidence="3" id="KW-1185">Reference proteome</keyword>
<proteinExistence type="predicted"/>
<keyword evidence="1" id="KW-0472">Membrane</keyword>
<protein>
    <submittedName>
        <fullName evidence="2">Uncharacterized protein</fullName>
    </submittedName>
</protein>
<dbReference type="Proteomes" id="UP001162793">
    <property type="component" value="Unassembled WGS sequence"/>
</dbReference>
<keyword evidence="1" id="KW-1133">Transmembrane helix</keyword>
<comment type="caution">
    <text evidence="2">The sequence shown here is derived from an EMBL/GenBank/DDBJ whole genome shotgun (WGS) entry which is preliminary data.</text>
</comment>
<gene>
    <name evidence="2" type="ORF">NKG59_15500</name>
</gene>
<reference evidence="3" key="1">
    <citation type="journal article" date="2023" name="Front. Microbiol.">
        <title>Ralstonia chuxiongensis sp. nov., Ralstonia mojiangensis sp. nov., and Ralstonia soli sp. nov., isolated from tobacco fields, are three novel species in the family Burkholderiaceae.</title>
        <authorList>
            <person name="Lu C.H."/>
            <person name="Zhang Y.Y."/>
            <person name="Jiang N."/>
            <person name="Chen W."/>
            <person name="Shao X."/>
            <person name="Zhao Z.M."/>
            <person name="Lu W.L."/>
            <person name="Hu X."/>
            <person name="Xi Y.X."/>
            <person name="Zou S.Y."/>
            <person name="Wei Q.J."/>
            <person name="Lin Z.L."/>
            <person name="Gong L."/>
            <person name="Gai X.T."/>
            <person name="Zhang L.Q."/>
            <person name="Li J.Y."/>
            <person name="Jin Y."/>
            <person name="Xia Z.Y."/>
        </authorList>
    </citation>
    <scope>NUCLEOTIDE SEQUENCE [LARGE SCALE GENOMIC DNA]</scope>
    <source>
        <strain evidence="3">21YRMH01-3</strain>
    </source>
</reference>
<evidence type="ECO:0000313" key="2">
    <source>
        <dbReference type="EMBL" id="MCP1173766.1"/>
    </source>
</evidence>
<feature type="transmembrane region" description="Helical" evidence="1">
    <location>
        <begin position="6"/>
        <end position="30"/>
    </location>
</feature>
<sequence length="52" mass="5799">MTPEILIQIGIFTAVLIVVAGVIAIGLVAVGSDFQREFEQEQSDERSERCRY</sequence>
<evidence type="ECO:0000256" key="1">
    <source>
        <dbReference type="SAM" id="Phobius"/>
    </source>
</evidence>
<dbReference type="EMBL" id="JAMYWC010000004">
    <property type="protein sequence ID" value="MCP1173766.1"/>
    <property type="molecule type" value="Genomic_DNA"/>
</dbReference>
<dbReference type="RefSeq" id="WP_253538437.1">
    <property type="nucleotide sequence ID" value="NZ_JAMYWC010000004.1"/>
</dbReference>
<organism evidence="2 3">
    <name type="scientific">Ralstonia chuxiongensis</name>
    <dbReference type="NCBI Taxonomy" id="2957504"/>
    <lineage>
        <taxon>Bacteria</taxon>
        <taxon>Pseudomonadati</taxon>
        <taxon>Pseudomonadota</taxon>
        <taxon>Betaproteobacteria</taxon>
        <taxon>Burkholderiales</taxon>
        <taxon>Burkholderiaceae</taxon>
        <taxon>Ralstonia</taxon>
    </lineage>
</organism>
<dbReference type="AlphaFoldDB" id="A0AA41WSM3"/>
<accession>A0AA41WSM3</accession>
<evidence type="ECO:0000313" key="3">
    <source>
        <dbReference type="Proteomes" id="UP001162793"/>
    </source>
</evidence>